<dbReference type="Proteomes" id="UP000254260">
    <property type="component" value="Unassembled WGS sequence"/>
</dbReference>
<name>A0A379IRX7_ECTME</name>
<gene>
    <name evidence="1" type="ORF">NCTC10899_01793</name>
</gene>
<evidence type="ECO:0000313" key="1">
    <source>
        <dbReference type="EMBL" id="SUD38990.1"/>
    </source>
</evidence>
<reference evidence="1 2" key="1">
    <citation type="submission" date="2018-06" db="EMBL/GenBank/DDBJ databases">
        <authorList>
            <consortium name="Pathogen Informatics"/>
            <person name="Doyle S."/>
        </authorList>
    </citation>
    <scope>NUCLEOTIDE SEQUENCE [LARGE SCALE GENOMIC DNA]</scope>
    <source>
        <strain evidence="1 2">NCTC10899</strain>
    </source>
</reference>
<sequence>MTTGRMLGVNNAVAFAKFDARRYIASTVHRSAEPTEQS</sequence>
<organism evidence="1 2">
    <name type="scientific">Ectopseudomonas mendocina</name>
    <name type="common">Pseudomonas mendocina</name>
    <dbReference type="NCBI Taxonomy" id="300"/>
    <lineage>
        <taxon>Bacteria</taxon>
        <taxon>Pseudomonadati</taxon>
        <taxon>Pseudomonadota</taxon>
        <taxon>Gammaproteobacteria</taxon>
        <taxon>Pseudomonadales</taxon>
        <taxon>Pseudomonadaceae</taxon>
        <taxon>Ectopseudomonas</taxon>
    </lineage>
</organism>
<dbReference type="EMBL" id="UGUU01000001">
    <property type="protein sequence ID" value="SUD38990.1"/>
    <property type="molecule type" value="Genomic_DNA"/>
</dbReference>
<accession>A0A379IRX7</accession>
<dbReference type="AlphaFoldDB" id="A0A379IRX7"/>
<protein>
    <submittedName>
        <fullName evidence="1">Uncharacterized protein</fullName>
    </submittedName>
</protein>
<proteinExistence type="predicted"/>
<evidence type="ECO:0000313" key="2">
    <source>
        <dbReference type="Proteomes" id="UP000254260"/>
    </source>
</evidence>